<dbReference type="PROSITE" id="PS51898">
    <property type="entry name" value="TYR_RECOMBINASE"/>
    <property type="match status" value="1"/>
</dbReference>
<dbReference type="GO" id="GO:0015074">
    <property type="term" value="P:DNA integration"/>
    <property type="evidence" value="ECO:0007669"/>
    <property type="project" value="InterPro"/>
</dbReference>
<feature type="domain" description="Tyr recombinase" evidence="4">
    <location>
        <begin position="229"/>
        <end position="413"/>
    </location>
</feature>
<gene>
    <name evidence="5" type="ORF">DX873_12855</name>
</gene>
<proteinExistence type="inferred from homology"/>
<dbReference type="SUPFAM" id="SSF56349">
    <property type="entry name" value="DNA breaking-rejoining enzymes"/>
    <property type="match status" value="1"/>
</dbReference>
<organism evidence="5 6">
    <name type="scientific">Flagellimonas nanhaiensis</name>
    <dbReference type="NCBI Taxonomy" id="2292706"/>
    <lineage>
        <taxon>Bacteria</taxon>
        <taxon>Pseudomonadati</taxon>
        <taxon>Bacteroidota</taxon>
        <taxon>Flavobacteriia</taxon>
        <taxon>Flavobacteriales</taxon>
        <taxon>Flavobacteriaceae</taxon>
        <taxon>Flagellimonas</taxon>
    </lineage>
</organism>
<reference evidence="5 6" key="1">
    <citation type="submission" date="2018-08" db="EMBL/GenBank/DDBJ databases">
        <title>Muricauda nanhaiensis sp. nov., isolated from seawater of the South China Sea.</title>
        <authorList>
            <person name="Dang Y."/>
        </authorList>
    </citation>
    <scope>NUCLEOTIDE SEQUENCE [LARGE SCALE GENOMIC DNA]</scope>
    <source>
        <strain evidence="5 6">SM1704</strain>
    </source>
</reference>
<dbReference type="GO" id="GO:0006310">
    <property type="term" value="P:DNA recombination"/>
    <property type="evidence" value="ECO:0007669"/>
    <property type="project" value="UniProtKB-KW"/>
</dbReference>
<dbReference type="InterPro" id="IPR010998">
    <property type="entry name" value="Integrase_recombinase_N"/>
</dbReference>
<dbReference type="Proteomes" id="UP000261828">
    <property type="component" value="Unassembled WGS sequence"/>
</dbReference>
<dbReference type="InterPro" id="IPR050090">
    <property type="entry name" value="Tyrosine_recombinase_XerCD"/>
</dbReference>
<evidence type="ECO:0000256" key="3">
    <source>
        <dbReference type="ARBA" id="ARBA00023172"/>
    </source>
</evidence>
<dbReference type="GO" id="GO:0003677">
    <property type="term" value="F:DNA binding"/>
    <property type="evidence" value="ECO:0007669"/>
    <property type="project" value="UniProtKB-KW"/>
</dbReference>
<dbReference type="InterPro" id="IPR013762">
    <property type="entry name" value="Integrase-like_cat_sf"/>
</dbReference>
<comment type="similarity">
    <text evidence="1">Belongs to the 'phage' integrase family.</text>
</comment>
<dbReference type="PANTHER" id="PTHR30349">
    <property type="entry name" value="PHAGE INTEGRASE-RELATED"/>
    <property type="match status" value="1"/>
</dbReference>
<accession>A0A371JRS4</accession>
<dbReference type="AlphaFoldDB" id="A0A371JRS4"/>
<dbReference type="InterPro" id="IPR002104">
    <property type="entry name" value="Integrase_catalytic"/>
</dbReference>
<keyword evidence="2" id="KW-0238">DNA-binding</keyword>
<evidence type="ECO:0000313" key="6">
    <source>
        <dbReference type="Proteomes" id="UP000261828"/>
    </source>
</evidence>
<sequence length="418" mass="48980">MAHISLILENKPKSKSKRTGLFPVVLRVFHHRYRTIRMDVWTLPNGWDHSQLKLKKSAFVNKNLDCDSINTELDRKFFLAKELLREIGRSIELITVDRLLEHIVEKWESRLKSEIKEKVENEISLLEWSKVVIQRSLNANSPHTAGWYKQGVQEIIKYNDGKDLMLYDLTVTFLKNFEAHHRGKGNSVNTIGIILRAIRSIYNKAISEERYRPSKNVFDSYKIPATIRTKKRAISKEEILRLCELKYEPFSPIWNARNYALIMFYCKGMNFIDLVKVKIDHIQGDRLYYGRSKTGTPLSVKIHPRLKTLLFPYMNSKYNGDYLFPTNYDGSTKHFQKYKSQRRRMNERLRLIAHDAGIESKFTTYTIRHSWATIAKYMGISTALISESLGHSSIKTTEIYLKDFESEVLDQVNELVTM</sequence>
<evidence type="ECO:0000256" key="2">
    <source>
        <dbReference type="ARBA" id="ARBA00023125"/>
    </source>
</evidence>
<dbReference type="PANTHER" id="PTHR30349:SF64">
    <property type="entry name" value="PROPHAGE INTEGRASE INTD-RELATED"/>
    <property type="match status" value="1"/>
</dbReference>
<comment type="caution">
    <text evidence="5">The sequence shown here is derived from an EMBL/GenBank/DDBJ whole genome shotgun (WGS) entry which is preliminary data.</text>
</comment>
<dbReference type="Pfam" id="PF13102">
    <property type="entry name" value="Phage_int_SAM_5"/>
    <property type="match status" value="1"/>
</dbReference>
<name>A0A371JRS4_9FLAO</name>
<dbReference type="Gene3D" id="1.10.150.130">
    <property type="match status" value="1"/>
</dbReference>
<evidence type="ECO:0000259" key="4">
    <source>
        <dbReference type="PROSITE" id="PS51898"/>
    </source>
</evidence>
<dbReference type="InterPro" id="IPR025269">
    <property type="entry name" value="SAM-like_dom"/>
</dbReference>
<evidence type="ECO:0000313" key="5">
    <source>
        <dbReference type="EMBL" id="RDY60209.1"/>
    </source>
</evidence>
<keyword evidence="6" id="KW-1185">Reference proteome</keyword>
<protein>
    <recommendedName>
        <fullName evidence="4">Tyr recombinase domain-containing protein</fullName>
    </recommendedName>
</protein>
<keyword evidence="3" id="KW-0233">DNA recombination</keyword>
<dbReference type="EMBL" id="QTJX01000002">
    <property type="protein sequence ID" value="RDY60209.1"/>
    <property type="molecule type" value="Genomic_DNA"/>
</dbReference>
<dbReference type="InterPro" id="IPR011010">
    <property type="entry name" value="DNA_brk_join_enz"/>
</dbReference>
<dbReference type="Gene3D" id="1.10.443.10">
    <property type="entry name" value="Intergrase catalytic core"/>
    <property type="match status" value="1"/>
</dbReference>
<evidence type="ECO:0000256" key="1">
    <source>
        <dbReference type="ARBA" id="ARBA00008857"/>
    </source>
</evidence>
<dbReference type="Pfam" id="PF00589">
    <property type="entry name" value="Phage_integrase"/>
    <property type="match status" value="1"/>
</dbReference>